<comment type="caution">
    <text evidence="1">The sequence shown here is derived from an EMBL/GenBank/DDBJ whole genome shotgun (WGS) entry which is preliminary data.</text>
</comment>
<evidence type="ECO:0000313" key="2">
    <source>
        <dbReference type="Proteomes" id="UP000553980"/>
    </source>
</evidence>
<name>A0AB34YRS9_9HYPH</name>
<evidence type="ECO:0008006" key="3">
    <source>
        <dbReference type="Google" id="ProtNLM"/>
    </source>
</evidence>
<reference evidence="1 2" key="1">
    <citation type="submission" date="2020-08" db="EMBL/GenBank/DDBJ databases">
        <title>Genomic Encyclopedia of Type Strains, Phase IV (KMG-IV): sequencing the most valuable type-strain genomes for metagenomic binning, comparative biology and taxonomic classification.</title>
        <authorList>
            <person name="Goeker M."/>
        </authorList>
    </citation>
    <scope>NUCLEOTIDE SEQUENCE [LARGE SCALE GENOMIC DNA]</scope>
    <source>
        <strain evidence="1 2">DSM 23868</strain>
    </source>
</reference>
<dbReference type="Proteomes" id="UP000553980">
    <property type="component" value="Unassembled WGS sequence"/>
</dbReference>
<organism evidence="1 2">
    <name type="scientific">Brucella pecoris</name>
    <dbReference type="NCBI Taxonomy" id="867683"/>
    <lineage>
        <taxon>Bacteria</taxon>
        <taxon>Pseudomonadati</taxon>
        <taxon>Pseudomonadota</taxon>
        <taxon>Alphaproteobacteria</taxon>
        <taxon>Hyphomicrobiales</taxon>
        <taxon>Brucellaceae</taxon>
        <taxon>Brucella/Ochrobactrum group</taxon>
        <taxon>Brucella</taxon>
    </lineage>
</organism>
<keyword evidence="2" id="KW-1185">Reference proteome</keyword>
<sequence>MHKLKAFLLGMREFRLSSTWADPARSEDNDYTELDEAYDCGRELAHRLTLRAFDY</sequence>
<dbReference type="RefSeq" id="WP_158295685.1">
    <property type="nucleotide sequence ID" value="NZ_JACIEX010000002.1"/>
</dbReference>
<protein>
    <recommendedName>
        <fullName evidence="3">HEPN domain-containing protein</fullName>
    </recommendedName>
</protein>
<dbReference type="AlphaFoldDB" id="A0AB34YRS9"/>
<evidence type="ECO:0000313" key="1">
    <source>
        <dbReference type="EMBL" id="MBB4092441.1"/>
    </source>
</evidence>
<dbReference type="EMBL" id="JACIEX010000002">
    <property type="protein sequence ID" value="MBB4092441.1"/>
    <property type="molecule type" value="Genomic_DNA"/>
</dbReference>
<accession>A0AB34YRS9</accession>
<proteinExistence type="predicted"/>
<gene>
    <name evidence="1" type="ORF">GGQ79_000926</name>
</gene>